<dbReference type="SMART" id="SM00671">
    <property type="entry name" value="SEL1"/>
    <property type="match status" value="4"/>
</dbReference>
<dbReference type="Gene3D" id="1.10.510.10">
    <property type="entry name" value="Transferase(Phosphotransferase) domain 1"/>
    <property type="match status" value="2"/>
</dbReference>
<keyword evidence="1" id="KW-0067">ATP-binding</keyword>
<evidence type="ECO:0000313" key="3">
    <source>
        <dbReference type="EMBL" id="RIB29695.1"/>
    </source>
</evidence>
<evidence type="ECO:0000259" key="2">
    <source>
        <dbReference type="PROSITE" id="PS50011"/>
    </source>
</evidence>
<dbReference type="SUPFAM" id="SSF56112">
    <property type="entry name" value="Protein kinase-like (PK-like)"/>
    <property type="match status" value="1"/>
</dbReference>
<dbReference type="Pfam" id="PF08238">
    <property type="entry name" value="Sel1"/>
    <property type="match status" value="4"/>
</dbReference>
<dbReference type="PROSITE" id="PS00107">
    <property type="entry name" value="PROTEIN_KINASE_ATP"/>
    <property type="match status" value="1"/>
</dbReference>
<evidence type="ECO:0000256" key="1">
    <source>
        <dbReference type="PROSITE-ProRule" id="PRU10141"/>
    </source>
</evidence>
<dbReference type="OrthoDB" id="272077at2759"/>
<dbReference type="Pfam" id="PF00069">
    <property type="entry name" value="Pkinase"/>
    <property type="match status" value="1"/>
</dbReference>
<dbReference type="AlphaFoldDB" id="A0A397W4P8"/>
<dbReference type="EMBL" id="QKWP01000031">
    <property type="protein sequence ID" value="RIB29695.1"/>
    <property type="molecule type" value="Genomic_DNA"/>
</dbReference>
<dbReference type="PANTHER" id="PTHR43628">
    <property type="entry name" value="ACTIVATOR OF C KINASE PROTEIN 1-RELATED"/>
    <property type="match status" value="1"/>
</dbReference>
<organism evidence="3 4">
    <name type="scientific">Gigaspora rosea</name>
    <dbReference type="NCBI Taxonomy" id="44941"/>
    <lineage>
        <taxon>Eukaryota</taxon>
        <taxon>Fungi</taxon>
        <taxon>Fungi incertae sedis</taxon>
        <taxon>Mucoromycota</taxon>
        <taxon>Glomeromycotina</taxon>
        <taxon>Glomeromycetes</taxon>
        <taxon>Diversisporales</taxon>
        <taxon>Gigasporaceae</taxon>
        <taxon>Gigaspora</taxon>
    </lineage>
</organism>
<dbReference type="SUPFAM" id="SSF81901">
    <property type="entry name" value="HCP-like"/>
    <property type="match status" value="1"/>
</dbReference>
<dbReference type="STRING" id="44941.A0A397W4P8"/>
<dbReference type="PROSITE" id="PS50011">
    <property type="entry name" value="PROTEIN_KINASE_DOM"/>
    <property type="match status" value="1"/>
</dbReference>
<feature type="domain" description="Protein kinase" evidence="2">
    <location>
        <begin position="280"/>
        <end position="444"/>
    </location>
</feature>
<sequence>MCNLYNEERVRGKDSNSILDSLESFLKLNPVNIINFCLDNPINSIVQIILASCFRYGKWVEKDEHKAFNYYQNLAKMEDSYGIYLVGVCYHKGNGVEEDKHKAFIYYQKSTEMGNSNGLCNVGYCYRHEIGVEKDEHKAFIYCQKSAEMDNSNGLYDVGYCYQKGIGVEKDEYKAFIYYQKSAEMGTLSEQIMLDIVMKKELELIRINIKDSYIIKKLQKWGTLSQCVTLEFVTNMELVLKSTKRKRLNILKNQQKRAITEQNTMNKKEEYFHWIPYDKFENTEEIGKGAFSTVFKTRYLKQYGIYEEVAIKIVKDSNKNKEPFLKELKACHSLEQYLGISRDKKTKDYILVLSYAKYGSLKQEERIYGVLPYIAPELFQKKPFTKASDIYSFGIIMVEMTTGQRSFNDYKFNFDLVVRICNFGLRPKFAPGTLIAMLSWQTNA</sequence>
<name>A0A397W4P8_9GLOM</name>
<keyword evidence="1" id="KW-0547">Nucleotide-binding</keyword>
<dbReference type="Proteomes" id="UP000266673">
    <property type="component" value="Unassembled WGS sequence"/>
</dbReference>
<dbReference type="InterPro" id="IPR001245">
    <property type="entry name" value="Ser-Thr/Tyr_kinase_cat_dom"/>
</dbReference>
<dbReference type="InterPro" id="IPR011009">
    <property type="entry name" value="Kinase-like_dom_sf"/>
</dbReference>
<feature type="binding site" evidence="1">
    <location>
        <position position="312"/>
    </location>
    <ligand>
        <name>ATP</name>
        <dbReference type="ChEBI" id="CHEBI:30616"/>
    </ligand>
</feature>
<proteinExistence type="predicted"/>
<gene>
    <name evidence="3" type="ORF">C2G38_2027490</name>
</gene>
<dbReference type="InterPro" id="IPR052945">
    <property type="entry name" value="Mitotic_Regulator"/>
</dbReference>
<dbReference type="InterPro" id="IPR017441">
    <property type="entry name" value="Protein_kinase_ATP_BS"/>
</dbReference>
<protein>
    <recommendedName>
        <fullName evidence="2">Protein kinase domain-containing protein</fullName>
    </recommendedName>
</protein>
<evidence type="ECO:0000313" key="4">
    <source>
        <dbReference type="Proteomes" id="UP000266673"/>
    </source>
</evidence>
<reference evidence="3 4" key="1">
    <citation type="submission" date="2018-06" db="EMBL/GenBank/DDBJ databases">
        <title>Comparative genomics reveals the genomic features of Rhizophagus irregularis, R. cerebriforme, R. diaphanum and Gigaspora rosea, and their symbiotic lifestyle signature.</title>
        <authorList>
            <person name="Morin E."/>
            <person name="San Clemente H."/>
            <person name="Chen E.C.H."/>
            <person name="De La Providencia I."/>
            <person name="Hainaut M."/>
            <person name="Kuo A."/>
            <person name="Kohler A."/>
            <person name="Murat C."/>
            <person name="Tang N."/>
            <person name="Roy S."/>
            <person name="Loubradou J."/>
            <person name="Henrissat B."/>
            <person name="Grigoriev I.V."/>
            <person name="Corradi N."/>
            <person name="Roux C."/>
            <person name="Martin F.M."/>
        </authorList>
    </citation>
    <scope>NUCLEOTIDE SEQUENCE [LARGE SCALE GENOMIC DNA]</scope>
    <source>
        <strain evidence="3 4">DAOM 194757</strain>
    </source>
</reference>
<dbReference type="Pfam" id="PF07714">
    <property type="entry name" value="PK_Tyr_Ser-Thr"/>
    <property type="match status" value="1"/>
</dbReference>
<dbReference type="Gene3D" id="1.25.40.10">
    <property type="entry name" value="Tetratricopeptide repeat domain"/>
    <property type="match status" value="1"/>
</dbReference>
<dbReference type="InterPro" id="IPR000719">
    <property type="entry name" value="Prot_kinase_dom"/>
</dbReference>
<dbReference type="InterPro" id="IPR006597">
    <property type="entry name" value="Sel1-like"/>
</dbReference>
<dbReference type="GO" id="GO:0005524">
    <property type="term" value="F:ATP binding"/>
    <property type="evidence" value="ECO:0007669"/>
    <property type="project" value="UniProtKB-UniRule"/>
</dbReference>
<dbReference type="PANTHER" id="PTHR43628:SF1">
    <property type="entry name" value="CHITIN SYNTHASE REGULATORY FACTOR 2-RELATED"/>
    <property type="match status" value="1"/>
</dbReference>
<dbReference type="GO" id="GO:0004672">
    <property type="term" value="F:protein kinase activity"/>
    <property type="evidence" value="ECO:0007669"/>
    <property type="project" value="InterPro"/>
</dbReference>
<accession>A0A397W4P8</accession>
<keyword evidence="4" id="KW-1185">Reference proteome</keyword>
<comment type="caution">
    <text evidence="3">The sequence shown here is derived from an EMBL/GenBank/DDBJ whole genome shotgun (WGS) entry which is preliminary data.</text>
</comment>
<dbReference type="InterPro" id="IPR011990">
    <property type="entry name" value="TPR-like_helical_dom_sf"/>
</dbReference>